<keyword evidence="4" id="KW-0479">Metal-binding</keyword>
<evidence type="ECO:0000313" key="9">
    <source>
        <dbReference type="EMBL" id="QEC65652.1"/>
    </source>
</evidence>
<evidence type="ECO:0000313" key="10">
    <source>
        <dbReference type="Proteomes" id="UP000321479"/>
    </source>
</evidence>
<keyword evidence="6" id="KW-0460">Magnesium</keyword>
<dbReference type="InterPro" id="IPR029060">
    <property type="entry name" value="PIN-like_dom_sf"/>
</dbReference>
<evidence type="ECO:0000256" key="2">
    <source>
        <dbReference type="ARBA" id="ARBA00022649"/>
    </source>
</evidence>
<evidence type="ECO:0000256" key="7">
    <source>
        <dbReference type="ARBA" id="ARBA00038093"/>
    </source>
</evidence>
<dbReference type="GO" id="GO:0016787">
    <property type="term" value="F:hydrolase activity"/>
    <property type="evidence" value="ECO:0007669"/>
    <property type="project" value="UniProtKB-KW"/>
</dbReference>
<dbReference type="Gene3D" id="3.40.50.1010">
    <property type="entry name" value="5'-nuclease"/>
    <property type="match status" value="1"/>
</dbReference>
<proteinExistence type="inferred from homology"/>
<dbReference type="PANTHER" id="PTHR33653:SF1">
    <property type="entry name" value="RIBONUCLEASE VAPC2"/>
    <property type="match status" value="1"/>
</dbReference>
<dbReference type="PANTHER" id="PTHR33653">
    <property type="entry name" value="RIBONUCLEASE VAPC2"/>
    <property type="match status" value="1"/>
</dbReference>
<keyword evidence="2" id="KW-1277">Toxin-antitoxin system</keyword>
<gene>
    <name evidence="9" type="ORF">FRZ54_10955</name>
</gene>
<dbReference type="Pfam" id="PF01850">
    <property type="entry name" value="PIN"/>
    <property type="match status" value="1"/>
</dbReference>
<name>A0A5B8V338_9SPHI</name>
<dbReference type="EMBL" id="CP042436">
    <property type="protein sequence ID" value="QEC65652.1"/>
    <property type="molecule type" value="Genomic_DNA"/>
</dbReference>
<dbReference type="Proteomes" id="UP000321479">
    <property type="component" value="Chromosome"/>
</dbReference>
<organism evidence="9 10">
    <name type="scientific">Mucilaginibacter ginsenosidivorans</name>
    <dbReference type="NCBI Taxonomy" id="398053"/>
    <lineage>
        <taxon>Bacteria</taxon>
        <taxon>Pseudomonadati</taxon>
        <taxon>Bacteroidota</taxon>
        <taxon>Sphingobacteriia</taxon>
        <taxon>Sphingobacteriales</taxon>
        <taxon>Sphingobacteriaceae</taxon>
        <taxon>Mucilaginibacter</taxon>
    </lineage>
</organism>
<evidence type="ECO:0000256" key="3">
    <source>
        <dbReference type="ARBA" id="ARBA00022722"/>
    </source>
</evidence>
<dbReference type="GO" id="GO:0046872">
    <property type="term" value="F:metal ion binding"/>
    <property type="evidence" value="ECO:0007669"/>
    <property type="project" value="UniProtKB-KW"/>
</dbReference>
<keyword evidence="3" id="KW-0540">Nuclease</keyword>
<dbReference type="InterPro" id="IPR002716">
    <property type="entry name" value="PIN_dom"/>
</dbReference>
<evidence type="ECO:0000256" key="5">
    <source>
        <dbReference type="ARBA" id="ARBA00022801"/>
    </source>
</evidence>
<evidence type="ECO:0000256" key="6">
    <source>
        <dbReference type="ARBA" id="ARBA00022842"/>
    </source>
</evidence>
<dbReference type="GO" id="GO:0004518">
    <property type="term" value="F:nuclease activity"/>
    <property type="evidence" value="ECO:0007669"/>
    <property type="project" value="UniProtKB-KW"/>
</dbReference>
<evidence type="ECO:0000259" key="8">
    <source>
        <dbReference type="Pfam" id="PF01850"/>
    </source>
</evidence>
<keyword evidence="5" id="KW-0378">Hydrolase</keyword>
<accession>A0A5B8V338</accession>
<evidence type="ECO:0000256" key="1">
    <source>
        <dbReference type="ARBA" id="ARBA00001946"/>
    </source>
</evidence>
<dbReference type="AlphaFoldDB" id="A0A5B8V338"/>
<sequence>MCDTDVLIDYFDSTKPRHQSTKQILESEIGIDNIVLSAITKMELIAGAANKAELKLLNRKVYRFDILLINSEITSIALKLVEDYRLSHKIDIPDAIIAASALYANLKLFTYNLKDYRFIDNLALFSIAA</sequence>
<comment type="similarity">
    <text evidence="7">Belongs to the PINc/VapC protein family.</text>
</comment>
<comment type="cofactor">
    <cofactor evidence="1">
        <name>Mg(2+)</name>
        <dbReference type="ChEBI" id="CHEBI:18420"/>
    </cofactor>
</comment>
<protein>
    <submittedName>
        <fullName evidence="9">Type II toxin-antitoxin system VapC family toxin</fullName>
    </submittedName>
</protein>
<dbReference type="OrthoDB" id="5368631at2"/>
<dbReference type="InterPro" id="IPR050556">
    <property type="entry name" value="Type_II_TA_system_RNase"/>
</dbReference>
<dbReference type="KEGG" id="mgin:FRZ54_10955"/>
<dbReference type="SUPFAM" id="SSF88723">
    <property type="entry name" value="PIN domain-like"/>
    <property type="match status" value="1"/>
</dbReference>
<reference evidence="9 10" key="1">
    <citation type="journal article" date="2017" name="Curr. Microbiol.">
        <title>Mucilaginibacter ginsenosidivorans sp. nov., Isolated from Soil of Ginseng Field.</title>
        <authorList>
            <person name="Kim M.M."/>
            <person name="Siddiqi M.Z."/>
            <person name="Im W.T."/>
        </authorList>
    </citation>
    <scope>NUCLEOTIDE SEQUENCE [LARGE SCALE GENOMIC DNA]</scope>
    <source>
        <strain evidence="9 10">Gsoil 3017</strain>
    </source>
</reference>
<dbReference type="CDD" id="cd18741">
    <property type="entry name" value="PIN_VapC4-5_FitB-like"/>
    <property type="match status" value="1"/>
</dbReference>
<keyword evidence="10" id="KW-1185">Reference proteome</keyword>
<feature type="domain" description="PIN" evidence="8">
    <location>
        <begin position="2"/>
        <end position="112"/>
    </location>
</feature>
<evidence type="ECO:0000256" key="4">
    <source>
        <dbReference type="ARBA" id="ARBA00022723"/>
    </source>
</evidence>